<gene>
    <name evidence="3" type="ORF">ESZ26_15685</name>
    <name evidence="4" type="ORF">ESZ27_13005</name>
</gene>
<protein>
    <submittedName>
        <fullName evidence="4">IS3 family transposase</fullName>
    </submittedName>
</protein>
<dbReference type="InterPro" id="IPR036397">
    <property type="entry name" value="RNaseH_sf"/>
</dbReference>
<dbReference type="Proteomes" id="UP000321917">
    <property type="component" value="Unassembled WGS sequence"/>
</dbReference>
<dbReference type="RefSeq" id="WP_146800403.1">
    <property type="nucleotide sequence ID" value="NZ_VOLP01000024.1"/>
</dbReference>
<dbReference type="AlphaFoldDB" id="A0A5C6Q898"/>
<dbReference type="EMBL" id="VOLR01000025">
    <property type="protein sequence ID" value="TWX56124.1"/>
    <property type="molecule type" value="Genomic_DNA"/>
</dbReference>
<dbReference type="GO" id="GO:0006313">
    <property type="term" value="P:DNA transposition"/>
    <property type="evidence" value="ECO:0007669"/>
    <property type="project" value="InterPro"/>
</dbReference>
<dbReference type="Proteomes" id="UP000321525">
    <property type="component" value="Unassembled WGS sequence"/>
</dbReference>
<comment type="caution">
    <text evidence="4">The sequence shown here is derived from an EMBL/GenBank/DDBJ whole genome shotgun (WGS) entry which is preliminary data.</text>
</comment>
<organism evidence="4 6">
    <name type="scientific">Colwellia hornerae</name>
    <dbReference type="NCBI Taxonomy" id="89402"/>
    <lineage>
        <taxon>Bacteria</taxon>
        <taxon>Pseudomonadati</taxon>
        <taxon>Pseudomonadota</taxon>
        <taxon>Gammaproteobacteria</taxon>
        <taxon>Alteromonadales</taxon>
        <taxon>Colwelliaceae</taxon>
        <taxon>Colwellia</taxon>
    </lineage>
</organism>
<dbReference type="InterPro" id="IPR001584">
    <property type="entry name" value="Integrase_cat-core"/>
</dbReference>
<dbReference type="SUPFAM" id="SSF53098">
    <property type="entry name" value="Ribonuclease H-like"/>
    <property type="match status" value="1"/>
</dbReference>
<evidence type="ECO:0000259" key="2">
    <source>
        <dbReference type="PROSITE" id="PS50994"/>
    </source>
</evidence>
<dbReference type="InterPro" id="IPR002514">
    <property type="entry name" value="Transposase_8"/>
</dbReference>
<dbReference type="InterPro" id="IPR050900">
    <property type="entry name" value="Transposase_IS3/IS150/IS904"/>
</dbReference>
<dbReference type="NCBIfam" id="NF033516">
    <property type="entry name" value="transpos_IS3"/>
    <property type="match status" value="1"/>
</dbReference>
<evidence type="ECO:0000313" key="4">
    <source>
        <dbReference type="EMBL" id="TWX65146.1"/>
    </source>
</evidence>
<dbReference type="GO" id="GO:0015074">
    <property type="term" value="P:DNA integration"/>
    <property type="evidence" value="ECO:0007669"/>
    <property type="project" value="InterPro"/>
</dbReference>
<dbReference type="NCBIfam" id="NF047593">
    <property type="entry name" value="IS66_ISAeme5_TnpA"/>
    <property type="match status" value="1"/>
</dbReference>
<dbReference type="InterPro" id="IPR048020">
    <property type="entry name" value="Transpos_IS3"/>
</dbReference>
<dbReference type="OrthoDB" id="9813126at2"/>
<dbReference type="PROSITE" id="PS50994">
    <property type="entry name" value="INTEGRASE"/>
    <property type="match status" value="1"/>
</dbReference>
<dbReference type="InterPro" id="IPR010921">
    <property type="entry name" value="Trp_repressor/repl_initiator"/>
</dbReference>
<sequence>MDYQRSSSQFKEAILTKLSQSGLSVRKFAAQEGINLSTLYSWQKQFNTSGLSVTKVSSSDKWSSEEKFSVVLETATLSAVELSEYCRVKGLYPEQIKAWKLACIAGNTATKQVKRVKTTPEQKSDKNRIKELERELRRKEKALAETAALLVLGKKFGCLLEGKRGQLISLTDRQKHAQLVSTAVTSGARQDKACEVIGFSTRTLQRWRIDGVIGADKRPTASRPEPGNKLSQAERQTVIDVCNSEEFASLPPSQIVPILADRGEYIASESSFYRVLHAQNMLHHRGKAKPRNIHKKPTSYTAKKKNEVWSWDISYMPTSVIGKHYYLYMIEDIYSRKVVGWEVHHNETGEQAAALLERSVWSEKCLKKDLVLHSDNGAPMKSLTMRAKMYDLGVVTSRSRPRVSNDNPYSESLFRTVKYHPRWPSEGFKSLDEARKWVKEFVYWYNNEHRHSRIKFVTPSQRHDGLDVEILAKRKVLYQTKRNEHPQRWSKEARNWQPIGAVELNPEQNKEAA</sequence>
<dbReference type="GO" id="GO:0004803">
    <property type="term" value="F:transposase activity"/>
    <property type="evidence" value="ECO:0007669"/>
    <property type="project" value="InterPro"/>
</dbReference>
<dbReference type="Gene3D" id="3.30.420.10">
    <property type="entry name" value="Ribonuclease H-like superfamily/Ribonuclease H"/>
    <property type="match status" value="1"/>
</dbReference>
<feature type="domain" description="Integrase catalytic" evidence="2">
    <location>
        <begin position="293"/>
        <end position="467"/>
    </location>
</feature>
<dbReference type="Pfam" id="PF13333">
    <property type="entry name" value="rve_2"/>
    <property type="match status" value="1"/>
</dbReference>
<name>A0A5C6Q898_9GAMM</name>
<accession>A0A5C6Q898</accession>
<evidence type="ECO:0000256" key="1">
    <source>
        <dbReference type="SAM" id="Coils"/>
    </source>
</evidence>
<evidence type="ECO:0000313" key="6">
    <source>
        <dbReference type="Proteomes" id="UP000321917"/>
    </source>
</evidence>
<dbReference type="Pfam" id="PF01527">
    <property type="entry name" value="HTH_Tnp_1"/>
    <property type="match status" value="1"/>
</dbReference>
<dbReference type="EMBL" id="VOLQ01000025">
    <property type="protein sequence ID" value="TWX65146.1"/>
    <property type="molecule type" value="Genomic_DNA"/>
</dbReference>
<keyword evidence="1" id="KW-0175">Coiled coil</keyword>
<keyword evidence="5" id="KW-1185">Reference proteome</keyword>
<proteinExistence type="predicted"/>
<dbReference type="Pfam" id="PF00665">
    <property type="entry name" value="rve"/>
    <property type="match status" value="1"/>
</dbReference>
<dbReference type="InterPro" id="IPR012337">
    <property type="entry name" value="RNaseH-like_sf"/>
</dbReference>
<evidence type="ECO:0000313" key="3">
    <source>
        <dbReference type="EMBL" id="TWX56124.1"/>
    </source>
</evidence>
<dbReference type="GO" id="GO:0043565">
    <property type="term" value="F:sequence-specific DNA binding"/>
    <property type="evidence" value="ECO:0007669"/>
    <property type="project" value="InterPro"/>
</dbReference>
<feature type="coiled-coil region" evidence="1">
    <location>
        <begin position="122"/>
        <end position="149"/>
    </location>
</feature>
<dbReference type="PANTHER" id="PTHR46889:SF4">
    <property type="entry name" value="TRANSPOSASE INSO FOR INSERTION SEQUENCE ELEMENT IS911B-RELATED"/>
    <property type="match status" value="1"/>
</dbReference>
<dbReference type="SUPFAM" id="SSF48295">
    <property type="entry name" value="TrpR-like"/>
    <property type="match status" value="1"/>
</dbReference>
<evidence type="ECO:0000313" key="5">
    <source>
        <dbReference type="Proteomes" id="UP000321525"/>
    </source>
</evidence>
<dbReference type="PANTHER" id="PTHR46889">
    <property type="entry name" value="TRANSPOSASE INSF FOR INSERTION SEQUENCE IS3B-RELATED"/>
    <property type="match status" value="1"/>
</dbReference>
<reference evidence="4 6" key="1">
    <citation type="submission" date="2019-07" db="EMBL/GenBank/DDBJ databases">
        <title>Genomes of sea-ice associated Colwellia species.</title>
        <authorList>
            <person name="Bowman J.P."/>
        </authorList>
    </citation>
    <scope>NUCLEOTIDE SEQUENCE [LARGE SCALE GENOMIC DNA]</scope>
    <source>
        <strain evidence="3 5">ACAM 607</strain>
        <strain evidence="4 6">IC036</strain>
    </source>
</reference>